<feature type="domain" description="Pyridine nucleotide-disulphide oxidoreductase dimerisation" evidence="17">
    <location>
        <begin position="356"/>
        <end position="464"/>
    </location>
</feature>
<dbReference type="GO" id="GO:0050660">
    <property type="term" value="F:flavin adenine dinucleotide binding"/>
    <property type="evidence" value="ECO:0007669"/>
    <property type="project" value="InterPro"/>
</dbReference>
<organism evidence="19 20">
    <name type="scientific">Saliterribacillus persicus</name>
    <dbReference type="NCBI Taxonomy" id="930114"/>
    <lineage>
        <taxon>Bacteria</taxon>
        <taxon>Bacillati</taxon>
        <taxon>Bacillota</taxon>
        <taxon>Bacilli</taxon>
        <taxon>Bacillales</taxon>
        <taxon>Bacillaceae</taxon>
        <taxon>Saliterribacillus</taxon>
    </lineage>
</organism>
<evidence type="ECO:0000256" key="11">
    <source>
        <dbReference type="ARBA" id="ARBA00023284"/>
    </source>
</evidence>
<feature type="binding site" evidence="14">
    <location>
        <position position="114"/>
    </location>
    <ligand>
        <name>FAD</name>
        <dbReference type="ChEBI" id="CHEBI:57692"/>
    </ligand>
</feature>
<dbReference type="PRINTS" id="PR00411">
    <property type="entry name" value="PNDRDTASEI"/>
</dbReference>
<feature type="binding site" evidence="14">
    <location>
        <position position="321"/>
    </location>
    <ligand>
        <name>FAD</name>
        <dbReference type="ChEBI" id="CHEBI:57692"/>
    </ligand>
</feature>
<dbReference type="PIRSF" id="PIRSF000350">
    <property type="entry name" value="Mercury_reductase_MerA"/>
    <property type="match status" value="1"/>
</dbReference>
<dbReference type="PROSITE" id="PS00076">
    <property type="entry name" value="PYRIDINE_REDOX_1"/>
    <property type="match status" value="1"/>
</dbReference>
<dbReference type="GO" id="GO:0004148">
    <property type="term" value="F:dihydrolipoyl dehydrogenase (NADH) activity"/>
    <property type="evidence" value="ECO:0007669"/>
    <property type="project" value="UniProtKB-EC"/>
</dbReference>
<gene>
    <name evidence="19" type="ORF">DFR57_1126</name>
</gene>
<evidence type="ECO:0000256" key="3">
    <source>
        <dbReference type="ARBA" id="ARBA00012608"/>
    </source>
</evidence>
<dbReference type="RefSeq" id="WP_114353719.1">
    <property type="nucleotide sequence ID" value="NZ_QPJJ01000012.1"/>
</dbReference>
<keyword evidence="14" id="KW-0547">Nucleotide-binding</keyword>
<dbReference type="InterPro" id="IPR001100">
    <property type="entry name" value="Pyr_nuc-diS_OxRdtase"/>
</dbReference>
<feature type="binding site" evidence="14">
    <location>
        <position position="211"/>
    </location>
    <ligand>
        <name>NAD(+)</name>
        <dbReference type="ChEBI" id="CHEBI:57540"/>
    </ligand>
</feature>
<comment type="similarity">
    <text evidence="2 16">Belongs to the class-I pyridine nucleotide-disulfide oxidoreductase family.</text>
</comment>
<evidence type="ECO:0000259" key="17">
    <source>
        <dbReference type="Pfam" id="PF02852"/>
    </source>
</evidence>
<dbReference type="InterPro" id="IPR016156">
    <property type="entry name" value="FAD/NAD-linked_Rdtase_dimer_sf"/>
</dbReference>
<keyword evidence="11 16" id="KW-0676">Redox-active center</keyword>
<evidence type="ECO:0000313" key="20">
    <source>
        <dbReference type="Proteomes" id="UP000252585"/>
    </source>
</evidence>
<dbReference type="SUPFAM" id="SSF51905">
    <property type="entry name" value="FAD/NAD(P)-binding domain"/>
    <property type="match status" value="1"/>
</dbReference>
<keyword evidence="8 16" id="KW-0560">Oxidoreductase</keyword>
<feature type="binding site" evidence="14">
    <location>
        <begin position="188"/>
        <end position="195"/>
    </location>
    <ligand>
        <name>NAD(+)</name>
        <dbReference type="ChEBI" id="CHEBI:57540"/>
    </ligand>
</feature>
<evidence type="ECO:0000256" key="12">
    <source>
        <dbReference type="ARBA" id="ARBA00049187"/>
    </source>
</evidence>
<evidence type="ECO:0000256" key="15">
    <source>
        <dbReference type="PIRSR" id="PIRSR000350-4"/>
    </source>
</evidence>
<dbReference type="OrthoDB" id="9800167at2"/>
<feature type="disulfide bond" description="Redox-active" evidence="15">
    <location>
        <begin position="42"/>
        <end position="47"/>
    </location>
</feature>
<evidence type="ECO:0000256" key="8">
    <source>
        <dbReference type="ARBA" id="ARBA00023002"/>
    </source>
</evidence>
<evidence type="ECO:0000256" key="14">
    <source>
        <dbReference type="PIRSR" id="PIRSR000350-3"/>
    </source>
</evidence>
<evidence type="ECO:0000313" key="19">
    <source>
        <dbReference type="EMBL" id="RCW64829.1"/>
    </source>
</evidence>
<dbReference type="AlphaFoldDB" id="A0A368XAT7"/>
<proteinExistence type="inferred from homology"/>
<keyword evidence="20" id="KW-1185">Reference proteome</keyword>
<protein>
    <recommendedName>
        <fullName evidence="4 16">Dihydrolipoyl dehydrogenase</fullName>
        <ecNumber evidence="3 16">1.8.1.4</ecNumber>
    </recommendedName>
</protein>
<evidence type="ECO:0000256" key="10">
    <source>
        <dbReference type="ARBA" id="ARBA00023157"/>
    </source>
</evidence>
<comment type="cofactor">
    <cofactor evidence="14 16">
        <name>FAD</name>
        <dbReference type="ChEBI" id="CHEBI:57692"/>
    </cofactor>
    <text evidence="14 16">Binds 1 FAD per subunit.</text>
</comment>
<dbReference type="GO" id="GO:0006103">
    <property type="term" value="P:2-oxoglutarate metabolic process"/>
    <property type="evidence" value="ECO:0007669"/>
    <property type="project" value="TreeGrafter"/>
</dbReference>
<feature type="binding site" evidence="14">
    <location>
        <position position="280"/>
    </location>
    <ligand>
        <name>NAD(+)</name>
        <dbReference type="ChEBI" id="CHEBI:57540"/>
    </ligand>
</feature>
<comment type="caution">
    <text evidence="19">The sequence shown here is derived from an EMBL/GenBank/DDBJ whole genome shotgun (WGS) entry which is preliminary data.</text>
</comment>
<evidence type="ECO:0000256" key="4">
    <source>
        <dbReference type="ARBA" id="ARBA00016961"/>
    </source>
</evidence>
<dbReference type="PANTHER" id="PTHR22912">
    <property type="entry name" value="DISULFIDE OXIDOREDUCTASE"/>
    <property type="match status" value="1"/>
</dbReference>
<dbReference type="InterPro" id="IPR050151">
    <property type="entry name" value="Class-I_Pyr_Nuc-Dis_Oxidored"/>
</dbReference>
<comment type="subcellular location">
    <subcellularLocation>
        <location evidence="1">Cytoplasm</location>
    </subcellularLocation>
</comment>
<evidence type="ECO:0000256" key="5">
    <source>
        <dbReference type="ARBA" id="ARBA00022490"/>
    </source>
</evidence>
<dbReference type="Pfam" id="PF02852">
    <property type="entry name" value="Pyr_redox_dim"/>
    <property type="match status" value="1"/>
</dbReference>
<dbReference type="SUPFAM" id="SSF55424">
    <property type="entry name" value="FAD/NAD-linked reductases, dimerisation (C-terminal) domain"/>
    <property type="match status" value="1"/>
</dbReference>
<dbReference type="GO" id="GO:0005737">
    <property type="term" value="C:cytoplasm"/>
    <property type="evidence" value="ECO:0007669"/>
    <property type="project" value="UniProtKB-SubCell"/>
</dbReference>
<evidence type="ECO:0000256" key="6">
    <source>
        <dbReference type="ARBA" id="ARBA00022630"/>
    </source>
</evidence>
<dbReference type="Gene3D" id="3.50.50.60">
    <property type="entry name" value="FAD/NAD(P)-binding domain"/>
    <property type="match status" value="2"/>
</dbReference>
<evidence type="ECO:0000256" key="7">
    <source>
        <dbReference type="ARBA" id="ARBA00022827"/>
    </source>
</evidence>
<accession>A0A368XAT7</accession>
<dbReference type="InterPro" id="IPR023753">
    <property type="entry name" value="FAD/NAD-binding_dom"/>
</dbReference>
<dbReference type="EMBL" id="QPJJ01000012">
    <property type="protein sequence ID" value="RCW64829.1"/>
    <property type="molecule type" value="Genomic_DNA"/>
</dbReference>
<feature type="active site" description="Proton acceptor" evidence="13">
    <location>
        <position position="454"/>
    </location>
</feature>
<name>A0A368XAT7_9BACI</name>
<feature type="domain" description="FAD/NAD(P)-binding" evidence="18">
    <location>
        <begin position="5"/>
        <end position="336"/>
    </location>
</feature>
<dbReference type="InterPro" id="IPR036188">
    <property type="entry name" value="FAD/NAD-bd_sf"/>
</dbReference>
<feature type="binding site" evidence="14">
    <location>
        <position position="51"/>
    </location>
    <ligand>
        <name>FAD</name>
        <dbReference type="ChEBI" id="CHEBI:57692"/>
    </ligand>
</feature>
<dbReference type="PRINTS" id="PR00368">
    <property type="entry name" value="FADPNR"/>
</dbReference>
<evidence type="ECO:0000256" key="1">
    <source>
        <dbReference type="ARBA" id="ARBA00004496"/>
    </source>
</evidence>
<sequence>MTKNYDLVILGGGTGGYVAAIKAAELNLSVAIVEKDKLGGTCLHRGCIPSKALLKSAEVYRKAKEASLFGVQINEIGFELSKAMDRKNEIVNSLHQGVKQLVNKEKITIFKGMGRILGPSIFSPTSGTISVEYDDERENDMLIPKNVLISTGASPVAPSKLGVDGDKIVTSDHLLELKELPESITILGGGVIGVEWASFFCDLGVKVTIVEAAKTILPQMDQDLAKQMKSALENRGATIYENSKLQEDSIEQSDNSLTIKVTRDGEEYSLETEKLLVSIGRAPNTKNIGIENTDIKTNKNGFIEINEFYQTKEDHIYAIGDVIEGKQLAHVAMQEAELAVEHMSGEKIEKLKNEHIPSCVYSYPEIASIGLTENEVKSKGFEFEIAKIPFKMIGKAKINGQDDGFAKIIINKENDDLLGAHLIGDQATEMITQLSLAKYLDASASEMDEMVYPHPSLSEIIGEAVHAIKGRNVQ</sequence>
<dbReference type="Gene3D" id="3.30.390.30">
    <property type="match status" value="1"/>
</dbReference>
<keyword evidence="6 16" id="KW-0285">Flavoprotein</keyword>
<evidence type="ECO:0000256" key="2">
    <source>
        <dbReference type="ARBA" id="ARBA00007532"/>
    </source>
</evidence>
<dbReference type="Proteomes" id="UP000252585">
    <property type="component" value="Unassembled WGS sequence"/>
</dbReference>
<keyword evidence="5" id="KW-0963">Cytoplasm</keyword>
<keyword evidence="7 14" id="KW-0274">FAD</keyword>
<dbReference type="InterPro" id="IPR006258">
    <property type="entry name" value="Lipoamide_DH"/>
</dbReference>
<evidence type="ECO:0000256" key="9">
    <source>
        <dbReference type="ARBA" id="ARBA00023027"/>
    </source>
</evidence>
<dbReference type="PANTHER" id="PTHR22912:SF217">
    <property type="entry name" value="DIHYDROLIPOYL DEHYDROGENASE"/>
    <property type="match status" value="1"/>
</dbReference>
<reference evidence="19 20" key="1">
    <citation type="submission" date="2018-07" db="EMBL/GenBank/DDBJ databases">
        <title>Genomic Encyclopedia of Type Strains, Phase IV (KMG-IV): sequencing the most valuable type-strain genomes for metagenomic binning, comparative biology and taxonomic classification.</title>
        <authorList>
            <person name="Goeker M."/>
        </authorList>
    </citation>
    <scope>NUCLEOTIDE SEQUENCE [LARGE SCALE GENOMIC DNA]</scope>
    <source>
        <strain evidence="19 20">DSM 27696</strain>
    </source>
</reference>
<comment type="miscellaneous">
    <text evidence="16">The active site is a redox-active disulfide bond.</text>
</comment>
<evidence type="ECO:0000256" key="16">
    <source>
        <dbReference type="RuleBase" id="RU003692"/>
    </source>
</evidence>
<dbReference type="FunFam" id="3.30.390.30:FF:000001">
    <property type="entry name" value="Dihydrolipoyl dehydrogenase"/>
    <property type="match status" value="1"/>
</dbReference>
<keyword evidence="10" id="KW-1015">Disulfide bond</keyword>
<keyword evidence="9 14" id="KW-0520">NAD</keyword>
<dbReference type="NCBIfam" id="TIGR01350">
    <property type="entry name" value="lipoamide_DH"/>
    <property type="match status" value="1"/>
</dbReference>
<evidence type="ECO:0000259" key="18">
    <source>
        <dbReference type="Pfam" id="PF07992"/>
    </source>
</evidence>
<comment type="catalytic activity">
    <reaction evidence="12 16">
        <text>N(6)-[(R)-dihydrolipoyl]-L-lysyl-[protein] + NAD(+) = N(6)-[(R)-lipoyl]-L-lysyl-[protein] + NADH + H(+)</text>
        <dbReference type="Rhea" id="RHEA:15045"/>
        <dbReference type="Rhea" id="RHEA-COMP:10474"/>
        <dbReference type="Rhea" id="RHEA-COMP:10475"/>
        <dbReference type="ChEBI" id="CHEBI:15378"/>
        <dbReference type="ChEBI" id="CHEBI:57540"/>
        <dbReference type="ChEBI" id="CHEBI:57945"/>
        <dbReference type="ChEBI" id="CHEBI:83099"/>
        <dbReference type="ChEBI" id="CHEBI:83100"/>
        <dbReference type="EC" id="1.8.1.4"/>
    </reaction>
</comment>
<evidence type="ECO:0000256" key="13">
    <source>
        <dbReference type="PIRSR" id="PIRSR000350-2"/>
    </source>
</evidence>
<dbReference type="InterPro" id="IPR012999">
    <property type="entry name" value="Pyr_OxRdtase_I_AS"/>
</dbReference>
<dbReference type="InterPro" id="IPR004099">
    <property type="entry name" value="Pyr_nucl-diS_OxRdtase_dimer"/>
</dbReference>
<dbReference type="Pfam" id="PF07992">
    <property type="entry name" value="Pyr_redox_2"/>
    <property type="match status" value="1"/>
</dbReference>
<dbReference type="EC" id="1.8.1.4" evidence="3 16"/>